<evidence type="ECO:0000256" key="6">
    <source>
        <dbReference type="ARBA" id="ARBA00047110"/>
    </source>
</evidence>
<dbReference type="NCBIfam" id="NF006477">
    <property type="entry name" value="PRK08881.1"/>
    <property type="match status" value="1"/>
</dbReference>
<dbReference type="PANTHER" id="PTHR19836:SF19">
    <property type="entry name" value="SMALL RIBOSOMAL SUBUNIT PROTEIN US14M"/>
    <property type="match status" value="1"/>
</dbReference>
<evidence type="ECO:0000313" key="9">
    <source>
        <dbReference type="Proteomes" id="UP001194714"/>
    </source>
</evidence>
<dbReference type="PANTHER" id="PTHR19836">
    <property type="entry name" value="30S RIBOSOMAL PROTEIN S14"/>
    <property type="match status" value="1"/>
</dbReference>
<evidence type="ECO:0000256" key="3">
    <source>
        <dbReference type="ARBA" id="ARBA00022980"/>
    </source>
</evidence>
<dbReference type="PROSITE" id="PS00527">
    <property type="entry name" value="RIBOSOMAL_S14"/>
    <property type="match status" value="1"/>
</dbReference>
<keyword evidence="4 7" id="KW-0687">Ribonucleoprotein</keyword>
<evidence type="ECO:0000313" key="8">
    <source>
        <dbReference type="EMBL" id="MBF5058558.1"/>
    </source>
</evidence>
<proteinExistence type="inferred from homology"/>
<evidence type="ECO:0000256" key="7">
    <source>
        <dbReference type="HAMAP-Rule" id="MF_00537"/>
    </source>
</evidence>
<dbReference type="Proteomes" id="UP001194714">
    <property type="component" value="Unassembled WGS sequence"/>
</dbReference>
<accession>A0ABS0AWQ2</accession>
<keyword evidence="9" id="KW-1185">Reference proteome</keyword>
<comment type="subunit">
    <text evidence="6 7">Part of the 30S ribosomal subunit. Contacts proteins S3 and S10.</text>
</comment>
<dbReference type="InterPro" id="IPR023036">
    <property type="entry name" value="Ribosomal_uS14_bac/plastid"/>
</dbReference>
<comment type="caution">
    <text evidence="8">The sequence shown here is derived from an EMBL/GenBank/DDBJ whole genome shotgun (WGS) entry which is preliminary data.</text>
</comment>
<dbReference type="InterPro" id="IPR018271">
    <property type="entry name" value="Ribosomal_uS14_CS"/>
</dbReference>
<name>A0ABS0AWQ2_9BACT</name>
<comment type="similarity">
    <text evidence="2 7">Belongs to the universal ribosomal protein uS14 family.</text>
</comment>
<dbReference type="SUPFAM" id="SSF57716">
    <property type="entry name" value="Glucocorticoid receptor-like (DNA-binding domain)"/>
    <property type="match status" value="1"/>
</dbReference>
<organism evidence="8 9">
    <name type="scientific">Candidatus Neptunichlamydia vexilliferae</name>
    <dbReference type="NCBI Taxonomy" id="1651774"/>
    <lineage>
        <taxon>Bacteria</taxon>
        <taxon>Pseudomonadati</taxon>
        <taxon>Chlamydiota</taxon>
        <taxon>Chlamydiia</taxon>
        <taxon>Parachlamydiales</taxon>
        <taxon>Simkaniaceae</taxon>
        <taxon>Candidatus Neptunichlamydia</taxon>
    </lineage>
</organism>
<keyword evidence="7" id="KW-0694">RNA-binding</keyword>
<comment type="function">
    <text evidence="1 7">Binds 16S rRNA, required for the assembly of 30S particles and may also be responsible for determining the conformation of the 16S rRNA at the A site.</text>
</comment>
<dbReference type="Gene3D" id="1.10.287.1480">
    <property type="match status" value="1"/>
</dbReference>
<dbReference type="Pfam" id="PF00253">
    <property type="entry name" value="Ribosomal_S14"/>
    <property type="match status" value="1"/>
</dbReference>
<gene>
    <name evidence="7" type="primary">rpsN</name>
    <name evidence="8" type="ORF">NEPTK9_000054</name>
</gene>
<dbReference type="InterPro" id="IPR001209">
    <property type="entry name" value="Ribosomal_uS14"/>
</dbReference>
<keyword evidence="7" id="KW-0699">rRNA-binding</keyword>
<evidence type="ECO:0000256" key="4">
    <source>
        <dbReference type="ARBA" id="ARBA00023274"/>
    </source>
</evidence>
<dbReference type="GO" id="GO:0005840">
    <property type="term" value="C:ribosome"/>
    <property type="evidence" value="ECO:0007669"/>
    <property type="project" value="UniProtKB-KW"/>
</dbReference>
<protein>
    <recommendedName>
        <fullName evidence="5 7">Small ribosomal subunit protein uS14</fullName>
    </recommendedName>
</protein>
<evidence type="ECO:0000256" key="1">
    <source>
        <dbReference type="ARBA" id="ARBA00003686"/>
    </source>
</evidence>
<sequence length="101" mass="11965">MARKAMIEKEKKRNHMVRVKWEKREELKKIVRSLTVTEEERMAAQEKLNSLPKNSSKIRLRNRCRFTGRQRGYLRKFGLSRLCFREMASAGLIPGVTKASW</sequence>
<dbReference type="EMBL" id="JAAEJV010000001">
    <property type="protein sequence ID" value="MBF5058558.1"/>
    <property type="molecule type" value="Genomic_DNA"/>
</dbReference>
<dbReference type="HAMAP" id="MF_00537">
    <property type="entry name" value="Ribosomal_uS14_1"/>
    <property type="match status" value="1"/>
</dbReference>
<evidence type="ECO:0000256" key="5">
    <source>
        <dbReference type="ARBA" id="ARBA00035167"/>
    </source>
</evidence>
<dbReference type="RefSeq" id="WP_194846830.1">
    <property type="nucleotide sequence ID" value="NZ_JAAEJV010000001.1"/>
</dbReference>
<keyword evidence="3 7" id="KW-0689">Ribosomal protein</keyword>
<evidence type="ECO:0000256" key="2">
    <source>
        <dbReference type="ARBA" id="ARBA00009083"/>
    </source>
</evidence>
<reference evidence="8 9" key="1">
    <citation type="submission" date="2020-01" db="EMBL/GenBank/DDBJ databases">
        <title>Draft genome sequence of Cand. Neptunochlamydia vexilliferae K9.</title>
        <authorList>
            <person name="Schulz F."/>
            <person name="Koestlbacher S."/>
            <person name="Wascher F."/>
            <person name="Pizzetti I."/>
            <person name="Horn M."/>
        </authorList>
    </citation>
    <scope>NUCLEOTIDE SEQUENCE [LARGE SCALE GENOMIC DNA]</scope>
    <source>
        <strain evidence="8 9">K9</strain>
    </source>
</reference>